<dbReference type="Gene3D" id="1.10.533.10">
    <property type="entry name" value="Death Domain, Fas"/>
    <property type="match status" value="2"/>
</dbReference>
<evidence type="ECO:0000313" key="4">
    <source>
        <dbReference type="Proteomes" id="UP000694844"/>
    </source>
</evidence>
<dbReference type="PANTHER" id="PTHR12239:SF41">
    <property type="entry name" value="MEMBRANE ASSOCIATED PROTEIN, PUTATIVE-RELATED"/>
    <property type="match status" value="1"/>
</dbReference>
<dbReference type="KEGG" id="cvn:111131520"/>
<evidence type="ECO:0000259" key="2">
    <source>
        <dbReference type="PROSITE" id="PS50017"/>
    </source>
</evidence>
<reference evidence="5" key="2">
    <citation type="submission" date="2025-08" db="UniProtKB">
        <authorList>
            <consortium name="RefSeq"/>
        </authorList>
    </citation>
    <scope>IDENTIFICATION</scope>
    <source>
        <tissue evidence="5">Whole sample</tissue>
    </source>
</reference>
<evidence type="ECO:0000313" key="5">
    <source>
        <dbReference type="RefSeq" id="XP_022334816.1"/>
    </source>
</evidence>
<dbReference type="SUPFAM" id="SSF47986">
    <property type="entry name" value="DEATH domain"/>
    <property type="match status" value="2"/>
</dbReference>
<feature type="domain" description="CARD" evidence="3">
    <location>
        <begin position="435"/>
        <end position="524"/>
    </location>
</feature>
<dbReference type="Proteomes" id="UP000694844">
    <property type="component" value="Chromosome 1"/>
</dbReference>
<feature type="compositionally biased region" description="Basic and acidic residues" evidence="1">
    <location>
        <begin position="1"/>
        <end position="197"/>
    </location>
</feature>
<feature type="region of interest" description="Disordered" evidence="1">
    <location>
        <begin position="1"/>
        <end position="204"/>
    </location>
</feature>
<dbReference type="InterPro" id="IPR052293">
    <property type="entry name" value="SRRP"/>
</dbReference>
<evidence type="ECO:0000256" key="1">
    <source>
        <dbReference type="SAM" id="MobiDB-lite"/>
    </source>
</evidence>
<dbReference type="GO" id="GO:0007165">
    <property type="term" value="P:signal transduction"/>
    <property type="evidence" value="ECO:0007669"/>
    <property type="project" value="InterPro"/>
</dbReference>
<organism evidence="4 5">
    <name type="scientific">Crassostrea virginica</name>
    <name type="common">Eastern oyster</name>
    <dbReference type="NCBI Taxonomy" id="6565"/>
    <lineage>
        <taxon>Eukaryota</taxon>
        <taxon>Metazoa</taxon>
        <taxon>Spiralia</taxon>
        <taxon>Lophotrochozoa</taxon>
        <taxon>Mollusca</taxon>
        <taxon>Bivalvia</taxon>
        <taxon>Autobranchia</taxon>
        <taxon>Pteriomorphia</taxon>
        <taxon>Ostreida</taxon>
        <taxon>Ostreoidea</taxon>
        <taxon>Ostreidae</taxon>
        <taxon>Crassostrea</taxon>
    </lineage>
</organism>
<accession>A0A8B8E600</accession>
<dbReference type="GO" id="GO:0042981">
    <property type="term" value="P:regulation of apoptotic process"/>
    <property type="evidence" value="ECO:0007669"/>
    <property type="project" value="InterPro"/>
</dbReference>
<dbReference type="PANTHER" id="PTHR12239">
    <property type="entry name" value="PROTEIN CBG20215-RELATED"/>
    <property type="match status" value="1"/>
</dbReference>
<dbReference type="PROSITE" id="PS50209">
    <property type="entry name" value="CARD"/>
    <property type="match status" value="1"/>
</dbReference>
<proteinExistence type="predicted"/>
<dbReference type="InterPro" id="IPR011029">
    <property type="entry name" value="DEATH-like_dom_sf"/>
</dbReference>
<dbReference type="RefSeq" id="XP_022334816.1">
    <property type="nucleotide sequence ID" value="XM_022479108.1"/>
</dbReference>
<dbReference type="InterPro" id="IPR001315">
    <property type="entry name" value="CARD"/>
</dbReference>
<dbReference type="CDD" id="cd01671">
    <property type="entry name" value="CARD"/>
    <property type="match status" value="1"/>
</dbReference>
<gene>
    <name evidence="5" type="primary">LOC111131520</name>
</gene>
<name>A0A8B8E600_CRAVI</name>
<protein>
    <submittedName>
        <fullName evidence="5">Leucine-rich repeat and IQ domain-containing protein 1-like</fullName>
    </submittedName>
</protein>
<dbReference type="OrthoDB" id="6085938at2759"/>
<evidence type="ECO:0000259" key="3">
    <source>
        <dbReference type="PROSITE" id="PS50209"/>
    </source>
</evidence>
<dbReference type="PROSITE" id="PS50017">
    <property type="entry name" value="DEATH_DOMAIN"/>
    <property type="match status" value="1"/>
</dbReference>
<dbReference type="CDD" id="cd01670">
    <property type="entry name" value="Death"/>
    <property type="match status" value="1"/>
</dbReference>
<dbReference type="GeneID" id="111131520"/>
<feature type="domain" description="Death" evidence="2">
    <location>
        <begin position="750"/>
        <end position="794"/>
    </location>
</feature>
<dbReference type="Pfam" id="PF00531">
    <property type="entry name" value="Death"/>
    <property type="match status" value="1"/>
</dbReference>
<reference evidence="4" key="1">
    <citation type="submission" date="2024-06" db="UniProtKB">
        <authorList>
            <consortium name="RefSeq"/>
        </authorList>
    </citation>
    <scope>NUCLEOTIDE SEQUENCE [LARGE SCALE GENOMIC DNA]</scope>
</reference>
<sequence>MEEAESKKRGKEEKKRMEKEEAERKKIEEEEKKRREKEEAERKKREEEEKKRREKEEAERKAEEQRKGEEEEKKRKEKEETERKRREKEEKKKREKEEAEQRKKREKEEKKRREIEEAERKKRDEEERKRREKEEAERKAEEQRRREEEEKKRREKEEAERKAEEQRRREEEEKRKKEEKRRHEEEQKKKEEEDRNRRNPNNWPTYLYEREKSSLFHSGICCVVSAITGSQGFEKDDIVCTGSDSHIDLENYQKNKDEILISSLIQIKSKSGKVISLELPMKVYVPKAPSEIKQEVVFKVSVNGGKWTALHSKEEQPRISIAEVNFVATDINNFQTLDIVVVSRFKRENMIVKATGVSFEPTDDRNVRYIFPPGCFKNDTNVQFKVDKDLANRAKADKQFNGIKIATSLHGVEFEDENILDIDMEIYPDLHKIKIVSVHQKTVEKCKNELVTRLSVLQIATRLRNDGKIQDKCLREIKSKKTEGMRARRLLEEFNNCDEDQFNALTDALEKENQGHLAKLLKKTMDEIKEETEANTGSDFIGDIYNTELKIVTSCQNGEWEVMKKQTLKDFPDGVVISLTQKCSKFDIMGLIVHKDMSDHTICRIAEALYRLSYQVNAKLMVRQNGEDPTDCLLRCVENNKDSDAAEEMKKQGFPKGPPDSPDFGICDGEEILIKITGNLMIDSDIKEKRLKFYLNMNSACAALKLDVYNKKAQSGVQCWSSSGSRSSQARIHNSAHSKGILSNNGIEELSKHVHNKWEVLAQKLGFDEMDIDAIKFDCKDDVRRAVQMFDKWRLSDFTIEKGTDILTYLADSMDKSNCSQTCLNLIKTQK</sequence>
<dbReference type="InterPro" id="IPR000488">
    <property type="entry name" value="Death_dom"/>
</dbReference>
<dbReference type="AlphaFoldDB" id="A0A8B8E600"/>
<keyword evidence="4" id="KW-1185">Reference proteome</keyword>